<name>A0A1X0P585_9TRYP</name>
<dbReference type="Proteomes" id="UP000192257">
    <property type="component" value="Unassembled WGS sequence"/>
</dbReference>
<feature type="transmembrane region" description="Helical" evidence="1">
    <location>
        <begin position="174"/>
        <end position="192"/>
    </location>
</feature>
<dbReference type="PANTHER" id="PTHR42266:SF1">
    <property type="entry name" value="GIM5B PROTEIN"/>
    <property type="match status" value="1"/>
</dbReference>
<evidence type="ECO:0000313" key="3">
    <source>
        <dbReference type="Proteomes" id="UP000192257"/>
    </source>
</evidence>
<organism evidence="2 3">
    <name type="scientific">Trypanosoma theileri</name>
    <dbReference type="NCBI Taxonomy" id="67003"/>
    <lineage>
        <taxon>Eukaryota</taxon>
        <taxon>Discoba</taxon>
        <taxon>Euglenozoa</taxon>
        <taxon>Kinetoplastea</taxon>
        <taxon>Metakinetoplastina</taxon>
        <taxon>Trypanosomatida</taxon>
        <taxon>Trypanosomatidae</taxon>
        <taxon>Trypanosoma</taxon>
    </lineage>
</organism>
<dbReference type="EMBL" id="NBCO01000004">
    <property type="protein sequence ID" value="ORC92092.1"/>
    <property type="molecule type" value="Genomic_DNA"/>
</dbReference>
<accession>A0A1X0P585</accession>
<keyword evidence="1" id="KW-1133">Transmembrane helix</keyword>
<keyword evidence="3" id="KW-1185">Reference proteome</keyword>
<keyword evidence="1" id="KW-0472">Membrane</keyword>
<dbReference type="VEuPathDB" id="TriTrypDB:TM35_000043060"/>
<sequence>MKYPLCDSSSSLICTRDRVAAVGEYSSLLAAGLAESVGLTQVQRSAKALAVLLSEYRSITRVWYWLVVVSDLSPAGLRQLMYSSPNFSVFAASISSTVAMALFLLSEEVALLSNVGVLQKSLRPYVSRLVPVFLFYYNLLKMMVSAALLCTARRISFEATDTQSVLRRRRYKEMFIRFLEALLCTLYAMLLLPTDAPRLKQAIHEGRWIDRLYVVLVSLCPQGIRVSSTTQGILGLVSTIPMFCVS</sequence>
<reference evidence="2 3" key="1">
    <citation type="submission" date="2017-03" db="EMBL/GenBank/DDBJ databases">
        <title>An alternative strategy for trypanosome survival in the mammalian bloodstream revealed through genome and transcriptome analysis of the ubiquitous bovine parasite Trypanosoma (Megatrypanum) theileri.</title>
        <authorList>
            <person name="Kelly S."/>
            <person name="Ivens A."/>
            <person name="Mott A."/>
            <person name="O'Neill E."/>
            <person name="Emms D."/>
            <person name="Macleod O."/>
            <person name="Voorheis P."/>
            <person name="Matthews J."/>
            <person name="Matthews K."/>
            <person name="Carrington M."/>
        </authorList>
    </citation>
    <scope>NUCLEOTIDE SEQUENCE [LARGE SCALE GENOMIC DNA]</scope>
    <source>
        <strain evidence="2">Edinburgh</strain>
    </source>
</reference>
<gene>
    <name evidence="2" type="ORF">TM35_000043060</name>
</gene>
<keyword evidence="1" id="KW-0812">Transmembrane</keyword>
<dbReference type="AlphaFoldDB" id="A0A1X0P585"/>
<dbReference type="RefSeq" id="XP_028886158.1">
    <property type="nucleotide sequence ID" value="XM_029022500.1"/>
</dbReference>
<feature type="transmembrane region" description="Helical" evidence="1">
    <location>
        <begin position="125"/>
        <end position="149"/>
    </location>
</feature>
<dbReference type="OrthoDB" id="246989at2759"/>
<feature type="transmembrane region" description="Helical" evidence="1">
    <location>
        <begin position="87"/>
        <end position="105"/>
    </location>
</feature>
<dbReference type="GeneID" id="39982280"/>
<protein>
    <submittedName>
        <fullName evidence="2">Gim5A protein</fullName>
    </submittedName>
</protein>
<comment type="caution">
    <text evidence="2">The sequence shown here is derived from an EMBL/GenBank/DDBJ whole genome shotgun (WGS) entry which is preliminary data.</text>
</comment>
<proteinExistence type="predicted"/>
<evidence type="ECO:0000313" key="2">
    <source>
        <dbReference type="EMBL" id="ORC92092.1"/>
    </source>
</evidence>
<dbReference type="PANTHER" id="PTHR42266">
    <property type="entry name" value="GIM5B PROTEIN"/>
    <property type="match status" value="1"/>
</dbReference>
<evidence type="ECO:0000256" key="1">
    <source>
        <dbReference type="SAM" id="Phobius"/>
    </source>
</evidence>